<organism evidence="1 2">
    <name type="scientific">Tothia fuscella</name>
    <dbReference type="NCBI Taxonomy" id="1048955"/>
    <lineage>
        <taxon>Eukaryota</taxon>
        <taxon>Fungi</taxon>
        <taxon>Dikarya</taxon>
        <taxon>Ascomycota</taxon>
        <taxon>Pezizomycotina</taxon>
        <taxon>Dothideomycetes</taxon>
        <taxon>Pleosporomycetidae</taxon>
        <taxon>Venturiales</taxon>
        <taxon>Cylindrosympodiaceae</taxon>
        <taxon>Tothia</taxon>
    </lineage>
</organism>
<dbReference type="EMBL" id="MU007060">
    <property type="protein sequence ID" value="KAF2427396.1"/>
    <property type="molecule type" value="Genomic_DNA"/>
</dbReference>
<evidence type="ECO:0000313" key="1">
    <source>
        <dbReference type="EMBL" id="KAF2427396.1"/>
    </source>
</evidence>
<accession>A0A9P4NM61</accession>
<reference evidence="1" key="1">
    <citation type="journal article" date="2020" name="Stud. Mycol.">
        <title>101 Dothideomycetes genomes: a test case for predicting lifestyles and emergence of pathogens.</title>
        <authorList>
            <person name="Haridas S."/>
            <person name="Albert R."/>
            <person name="Binder M."/>
            <person name="Bloem J."/>
            <person name="Labutti K."/>
            <person name="Salamov A."/>
            <person name="Andreopoulos B."/>
            <person name="Baker S."/>
            <person name="Barry K."/>
            <person name="Bills G."/>
            <person name="Bluhm B."/>
            <person name="Cannon C."/>
            <person name="Castanera R."/>
            <person name="Culley D."/>
            <person name="Daum C."/>
            <person name="Ezra D."/>
            <person name="Gonzalez J."/>
            <person name="Henrissat B."/>
            <person name="Kuo A."/>
            <person name="Liang C."/>
            <person name="Lipzen A."/>
            <person name="Lutzoni F."/>
            <person name="Magnuson J."/>
            <person name="Mondo S."/>
            <person name="Nolan M."/>
            <person name="Ohm R."/>
            <person name="Pangilinan J."/>
            <person name="Park H.-J."/>
            <person name="Ramirez L."/>
            <person name="Alfaro M."/>
            <person name="Sun H."/>
            <person name="Tritt A."/>
            <person name="Yoshinaga Y."/>
            <person name="Zwiers L.-H."/>
            <person name="Turgeon B."/>
            <person name="Goodwin S."/>
            <person name="Spatafora J."/>
            <person name="Crous P."/>
            <person name="Grigoriev I."/>
        </authorList>
    </citation>
    <scope>NUCLEOTIDE SEQUENCE</scope>
    <source>
        <strain evidence="1">CBS 130266</strain>
    </source>
</reference>
<comment type="caution">
    <text evidence="1">The sequence shown here is derived from an EMBL/GenBank/DDBJ whole genome shotgun (WGS) entry which is preliminary data.</text>
</comment>
<proteinExistence type="predicted"/>
<dbReference type="Proteomes" id="UP000800235">
    <property type="component" value="Unassembled WGS sequence"/>
</dbReference>
<sequence>MASFNNLPTEIICVILLECDSLSTLRRASIVSQEWYAAFLFDKDRILPRVYDNDDHTRDVDTYFETLPEEGRSLVVETWVELLEDWDSESGVDLGQVAANRFQSEFDSCEEEIFSLRNLLNATGEFYVSPAPALKYFCEDLVLPAHKRGQQSALTEEDISTLRLWKRFVTFGNEDNDATFRALLSFPHMAGTWTHIKQAMKQVLSCETAIQCHAVQDHAIRKYIRKEGYLNKGDILKADVANAIINQRKDKELFHYLSLRSDLVHSAVEIIGEPLSNSDDFTIALEIYEQDLADGEDNCDSWGVIEMGIRRKVEERGVGLLGELWEMCESELDGYEITEFLSRYGQANMNFVQVLPTELQWMVLASLDNICDLRRATLMSRDWFDAFISDKARILAAVKEQQVHTEAETEGETETETEAEAEVGAEAAVKHETTYFDNLTPEGKHLCTVTWLQVLEEWRVQKQIEDRGVRGLEEVAIRNFQAIPGSHSFSIRDYPCRQYSLPALDIFWDEPASSPVHAASWTLIEVGLKKEVERRGVDFLRELWEMCEDDFGDSDADSYQEDYMYWCNTYLRCV</sequence>
<evidence type="ECO:0000313" key="2">
    <source>
        <dbReference type="Proteomes" id="UP000800235"/>
    </source>
</evidence>
<evidence type="ECO:0008006" key="3">
    <source>
        <dbReference type="Google" id="ProtNLM"/>
    </source>
</evidence>
<dbReference type="AlphaFoldDB" id="A0A9P4NM61"/>
<protein>
    <recommendedName>
        <fullName evidence="3">F-box domain-containing protein</fullName>
    </recommendedName>
</protein>
<gene>
    <name evidence="1" type="ORF">EJ08DRAFT_736081</name>
</gene>
<keyword evidence="2" id="KW-1185">Reference proteome</keyword>
<name>A0A9P4NM61_9PEZI</name>